<feature type="region of interest" description="Disordered" evidence="2">
    <location>
        <begin position="71"/>
        <end position="123"/>
    </location>
</feature>
<reference evidence="3" key="1">
    <citation type="submission" date="2020-04" db="EMBL/GenBank/DDBJ databases">
        <title>Analysis of mating type loci in Filobasidium floriforme.</title>
        <authorList>
            <person name="Nowrousian M."/>
        </authorList>
    </citation>
    <scope>NUCLEOTIDE SEQUENCE</scope>
    <source>
        <strain evidence="3">CBS 6242</strain>
    </source>
</reference>
<sequence length="423" mass="45280">MSASKDANSPINRAHALSAKASQTAQISGTAENLFRASELYGEAADLFEQVKKDASDSGAVATLTLLAAQNRKKAKDLARRATIARSPKASAAATSKEPDVATQDRQRRRRVGGSTESSLQAAAPVHTFSPALPFARPIPTISAAMAASSGQMHKPASSSGSNPAYTESKLKERPSVSELGLASGDSFVKFGHPLESSDPFARFWAVLETAFDQMSNPVAFAAAPLDVQRVGKKAKGKGREDEPVASVPEPTSPSSADSFEVIHKKPIGAKTPEELALENEHLRASLDALSKHTMQVEQELKRVKDREGMMKSVVLGVKAEAQKVMQSQELYRSAMMPSSRLGVGAGVGGAPLGRPADSAQRRIVDLEEQVKFLQAENERARSHLQKYKDRFEKLKTSARAKKEAKLMAEGGHLATLGEEDGE</sequence>
<evidence type="ECO:0000256" key="1">
    <source>
        <dbReference type="SAM" id="Coils"/>
    </source>
</evidence>
<feature type="compositionally biased region" description="Polar residues" evidence="2">
    <location>
        <begin position="1"/>
        <end position="11"/>
    </location>
</feature>
<keyword evidence="1" id="KW-0175">Coiled coil</keyword>
<accession>A0A8K0JL24</accession>
<dbReference type="PANTHER" id="PTHR40130">
    <property type="entry name" value="EXPRESSED PROTEIN"/>
    <property type="match status" value="1"/>
</dbReference>
<comment type="caution">
    <text evidence="3">The sequence shown here is derived from an EMBL/GenBank/DDBJ whole genome shotgun (WGS) entry which is preliminary data.</text>
</comment>
<dbReference type="Gene3D" id="1.20.58.80">
    <property type="entry name" value="Phosphotransferase system, lactose/cellobiose-type IIA subunit"/>
    <property type="match status" value="1"/>
</dbReference>
<feature type="compositionally biased region" description="Basic and acidic residues" evidence="2">
    <location>
        <begin position="97"/>
        <end position="106"/>
    </location>
</feature>
<name>A0A8K0JL24_9TREE</name>
<protein>
    <recommendedName>
        <fullName evidence="5">MIT domain-containing protein</fullName>
    </recommendedName>
</protein>
<dbReference type="PANTHER" id="PTHR40130:SF1">
    <property type="entry name" value="SPINDLE POLE BODY-ASSOCIATED PROTEIN CUT12 DOMAIN-CONTAINING PROTEIN"/>
    <property type="match status" value="1"/>
</dbReference>
<feature type="compositionally biased region" description="Polar residues" evidence="2">
    <location>
        <begin position="149"/>
        <end position="166"/>
    </location>
</feature>
<feature type="coiled-coil region" evidence="1">
    <location>
        <begin position="357"/>
        <end position="405"/>
    </location>
</feature>
<feature type="region of interest" description="Disordered" evidence="2">
    <location>
        <begin position="233"/>
        <end position="258"/>
    </location>
</feature>
<dbReference type="Proteomes" id="UP000812966">
    <property type="component" value="Unassembled WGS sequence"/>
</dbReference>
<evidence type="ECO:0000313" key="3">
    <source>
        <dbReference type="EMBL" id="KAG7544352.1"/>
    </source>
</evidence>
<feature type="region of interest" description="Disordered" evidence="2">
    <location>
        <begin position="1"/>
        <end position="25"/>
    </location>
</feature>
<evidence type="ECO:0000313" key="4">
    <source>
        <dbReference type="Proteomes" id="UP000812966"/>
    </source>
</evidence>
<proteinExistence type="predicted"/>
<organism evidence="3 4">
    <name type="scientific">Filobasidium floriforme</name>
    <dbReference type="NCBI Taxonomy" id="5210"/>
    <lineage>
        <taxon>Eukaryota</taxon>
        <taxon>Fungi</taxon>
        <taxon>Dikarya</taxon>
        <taxon>Basidiomycota</taxon>
        <taxon>Agaricomycotina</taxon>
        <taxon>Tremellomycetes</taxon>
        <taxon>Filobasidiales</taxon>
        <taxon>Filobasidiaceae</taxon>
        <taxon>Filobasidium</taxon>
    </lineage>
</organism>
<feature type="region of interest" description="Disordered" evidence="2">
    <location>
        <begin position="146"/>
        <end position="173"/>
    </location>
</feature>
<dbReference type="EMBL" id="JABELV010000058">
    <property type="protein sequence ID" value="KAG7544352.1"/>
    <property type="molecule type" value="Genomic_DNA"/>
</dbReference>
<evidence type="ECO:0000256" key="2">
    <source>
        <dbReference type="SAM" id="MobiDB-lite"/>
    </source>
</evidence>
<evidence type="ECO:0008006" key="5">
    <source>
        <dbReference type="Google" id="ProtNLM"/>
    </source>
</evidence>
<gene>
    <name evidence="3" type="ORF">FFLO_03231</name>
</gene>
<dbReference type="AlphaFoldDB" id="A0A8K0JL24"/>
<keyword evidence="4" id="KW-1185">Reference proteome</keyword>